<accession>A0AAP0HST3</accession>
<evidence type="ECO:0000313" key="1">
    <source>
        <dbReference type="EMBL" id="KAK9094350.1"/>
    </source>
</evidence>
<name>A0AAP0HST3_9MAGN</name>
<comment type="caution">
    <text evidence="1">The sequence shown here is derived from an EMBL/GenBank/DDBJ whole genome shotgun (WGS) entry which is preliminary data.</text>
</comment>
<keyword evidence="2" id="KW-1185">Reference proteome</keyword>
<sequence>MDFTLLHLIRRLGCYRFHIYGLVCLRLASSSPLSDLLRFQDQLSNLQGGLAFVEEGDEKAIHLVWKLLLYKVSSFIQEDGLEVCVAAVLNINNRSEATTDHEIEDQLGDNGKVSSYVPSNSKFSKKFRYAVRDASVVTVEGITDVLEGSTSLLLIKGITVVQDSIFV</sequence>
<protein>
    <submittedName>
        <fullName evidence="1">Uncharacterized protein</fullName>
    </submittedName>
</protein>
<dbReference type="AlphaFoldDB" id="A0AAP0HST3"/>
<dbReference type="Proteomes" id="UP001419268">
    <property type="component" value="Unassembled WGS sequence"/>
</dbReference>
<proteinExistence type="predicted"/>
<evidence type="ECO:0000313" key="2">
    <source>
        <dbReference type="Proteomes" id="UP001419268"/>
    </source>
</evidence>
<gene>
    <name evidence="1" type="ORF">Scep_025819</name>
</gene>
<reference evidence="1 2" key="1">
    <citation type="submission" date="2024-01" db="EMBL/GenBank/DDBJ databases">
        <title>Genome assemblies of Stephania.</title>
        <authorList>
            <person name="Yang L."/>
        </authorList>
    </citation>
    <scope>NUCLEOTIDE SEQUENCE [LARGE SCALE GENOMIC DNA]</scope>
    <source>
        <strain evidence="1">JXDWG</strain>
        <tissue evidence="1">Leaf</tissue>
    </source>
</reference>
<organism evidence="1 2">
    <name type="scientific">Stephania cephalantha</name>
    <dbReference type="NCBI Taxonomy" id="152367"/>
    <lineage>
        <taxon>Eukaryota</taxon>
        <taxon>Viridiplantae</taxon>
        <taxon>Streptophyta</taxon>
        <taxon>Embryophyta</taxon>
        <taxon>Tracheophyta</taxon>
        <taxon>Spermatophyta</taxon>
        <taxon>Magnoliopsida</taxon>
        <taxon>Ranunculales</taxon>
        <taxon>Menispermaceae</taxon>
        <taxon>Menispermoideae</taxon>
        <taxon>Cissampelideae</taxon>
        <taxon>Stephania</taxon>
    </lineage>
</organism>
<dbReference type="EMBL" id="JBBNAG010000011">
    <property type="protein sequence ID" value="KAK9094350.1"/>
    <property type="molecule type" value="Genomic_DNA"/>
</dbReference>